<accession>A0A8H1L536</accession>
<reference evidence="1 2" key="1">
    <citation type="submission" date="2018-10" db="EMBL/GenBank/DDBJ databases">
        <title>Isolation of pseudouridimycin from Streptomyces albus DSM 40763.</title>
        <authorList>
            <person name="Rosenqvist P."/>
            <person name="Metsae-Ketelae M."/>
            <person name="Virta P."/>
        </authorList>
    </citation>
    <scope>NUCLEOTIDE SEQUENCE [LARGE SCALE GENOMIC DNA]</scope>
    <source>
        <strain evidence="1 2">DSM 40763</strain>
    </source>
</reference>
<comment type="caution">
    <text evidence="1">The sequence shown here is derived from an EMBL/GenBank/DDBJ whole genome shotgun (WGS) entry which is preliminary data.</text>
</comment>
<dbReference type="AlphaFoldDB" id="A0A8H1L536"/>
<proteinExistence type="predicted"/>
<name>A0A8H1L536_9ACTN</name>
<dbReference type="RefSeq" id="WP_135567621.1">
    <property type="nucleotide sequence ID" value="NZ_BNEJ01000020.1"/>
</dbReference>
<dbReference type="EMBL" id="RCIY01000095">
    <property type="protein sequence ID" value="TGG77287.1"/>
    <property type="molecule type" value="Genomic_DNA"/>
</dbReference>
<evidence type="ECO:0000313" key="2">
    <source>
        <dbReference type="Proteomes" id="UP000298111"/>
    </source>
</evidence>
<organism evidence="1 2">
    <name type="scientific">Streptomyces albus</name>
    <dbReference type="NCBI Taxonomy" id="1888"/>
    <lineage>
        <taxon>Bacteria</taxon>
        <taxon>Bacillati</taxon>
        <taxon>Actinomycetota</taxon>
        <taxon>Actinomycetes</taxon>
        <taxon>Kitasatosporales</taxon>
        <taxon>Streptomycetaceae</taxon>
        <taxon>Streptomyces</taxon>
    </lineage>
</organism>
<gene>
    <name evidence="1" type="ORF">D8771_27680</name>
</gene>
<sequence>MGNGERPLLPGERIQAELAYQGQLQVPEETVRQLTQGITDALNELREIGTDTDAAQGSGFDEMSLSKMEAGDDALAQSFEGFCEKWEWGVRGLMADADAIAEGLGLAAGMSWEEDRYRSAAIKGTINAVNPMGNPYASRDGLSTVGYADLASGQVEGRPGGAGQSDGGAR</sequence>
<dbReference type="Proteomes" id="UP000298111">
    <property type="component" value="Unassembled WGS sequence"/>
</dbReference>
<protein>
    <submittedName>
        <fullName evidence="1">Uncharacterized protein</fullName>
    </submittedName>
</protein>
<dbReference type="GeneID" id="75183416"/>
<evidence type="ECO:0000313" key="1">
    <source>
        <dbReference type="EMBL" id="TGG77287.1"/>
    </source>
</evidence>